<proteinExistence type="predicted"/>
<organism evidence="1 2">
    <name type="scientific">Xanthomonas codiaei</name>
    <dbReference type="NCBI Taxonomy" id="56463"/>
    <lineage>
        <taxon>Bacteria</taxon>
        <taxon>Pseudomonadati</taxon>
        <taxon>Pseudomonadota</taxon>
        <taxon>Gammaproteobacteria</taxon>
        <taxon>Lysobacterales</taxon>
        <taxon>Lysobacteraceae</taxon>
        <taxon>Xanthomonas</taxon>
    </lineage>
</organism>
<dbReference type="EMBL" id="MDEC01000064">
    <property type="protein sequence ID" value="PPU55933.1"/>
    <property type="molecule type" value="Genomic_DNA"/>
</dbReference>
<evidence type="ECO:0000313" key="1">
    <source>
        <dbReference type="EMBL" id="PPU55933.1"/>
    </source>
</evidence>
<dbReference type="AlphaFoldDB" id="A0A2S7C2X3"/>
<name>A0A2S7C2X3_9XANT</name>
<accession>A0A2S7C2X3</accession>
<sequence length="97" mass="10549">MEWHPVGYWEILLAFKWKNGAQGPDAPRITLIMRGEAATGCACRISRLGFRGLYQASPSTAVFLRGMDIVAKADAAASAKVRERLGVSLPDVDLPPH</sequence>
<comment type="caution">
    <text evidence="1">The sequence shown here is derived from an EMBL/GenBank/DDBJ whole genome shotgun (WGS) entry which is preliminary data.</text>
</comment>
<evidence type="ECO:0000313" key="2">
    <source>
        <dbReference type="Proteomes" id="UP000237872"/>
    </source>
</evidence>
<reference evidence="1 2" key="1">
    <citation type="submission" date="2016-08" db="EMBL/GenBank/DDBJ databases">
        <authorList>
            <person name="Seilhamer J.J."/>
        </authorList>
    </citation>
    <scope>NUCLEOTIDE SEQUENCE [LARGE SCALE GENOMIC DNA]</scope>
    <source>
        <strain evidence="1 2">CFBP4690</strain>
    </source>
</reference>
<dbReference type="Proteomes" id="UP000237872">
    <property type="component" value="Unassembled WGS sequence"/>
</dbReference>
<protein>
    <submittedName>
        <fullName evidence="1">Uncharacterized protein</fullName>
    </submittedName>
</protein>
<gene>
    <name evidence="1" type="ORF">XcodCFBP4690_21870</name>
</gene>